<dbReference type="KEGG" id="bxi:BK049_05135"/>
<feature type="transmembrane region" description="Helical" evidence="2">
    <location>
        <begin position="120"/>
        <end position="137"/>
    </location>
</feature>
<evidence type="ECO:0000313" key="4">
    <source>
        <dbReference type="Proteomes" id="UP000177709"/>
    </source>
</evidence>
<feature type="transmembrane region" description="Helical" evidence="2">
    <location>
        <begin position="97"/>
        <end position="114"/>
    </location>
</feature>
<organism evidence="3 4">
    <name type="scientific">Bacillus xiamenensis</name>
    <dbReference type="NCBI Taxonomy" id="1178537"/>
    <lineage>
        <taxon>Bacteria</taxon>
        <taxon>Bacillati</taxon>
        <taxon>Bacillota</taxon>
        <taxon>Bacilli</taxon>
        <taxon>Bacillales</taxon>
        <taxon>Bacillaceae</taxon>
        <taxon>Bacillus</taxon>
    </lineage>
</organism>
<accession>A0AAC9IGG7</accession>
<dbReference type="EMBL" id="CP017786">
    <property type="protein sequence ID" value="AOZ88142.1"/>
    <property type="molecule type" value="Genomic_DNA"/>
</dbReference>
<evidence type="ECO:0000313" key="3">
    <source>
        <dbReference type="EMBL" id="AOZ88142.1"/>
    </source>
</evidence>
<keyword evidence="2" id="KW-0812">Transmembrane</keyword>
<dbReference type="Proteomes" id="UP000177709">
    <property type="component" value="Chromosome"/>
</dbReference>
<sequence>MGKKNKRAIKNKRQNEKIKKLDNENHTKKLKELEDVIYTYRDKELLAYFLKEFKYGQEKNYYKKNVILLYNLEIECLEFAIARFSHMDNSLDPVRRNLMAIVPLFAAFLTVAFNVNENKWSGFIFVTVSVLIVLWLLDKDRKDRIVTGYMLKTFEQVKARKEKDEK</sequence>
<protein>
    <submittedName>
        <fullName evidence="3">Uncharacterized protein</fullName>
    </submittedName>
</protein>
<keyword evidence="2" id="KW-1133">Transmembrane helix</keyword>
<keyword evidence="2" id="KW-0472">Membrane</keyword>
<name>A0AAC9IGG7_9BACI</name>
<gene>
    <name evidence="3" type="ORF">BK049_05135</name>
</gene>
<keyword evidence="1" id="KW-0175">Coiled coil</keyword>
<evidence type="ECO:0000256" key="2">
    <source>
        <dbReference type="SAM" id="Phobius"/>
    </source>
</evidence>
<dbReference type="AlphaFoldDB" id="A0AAC9IGG7"/>
<feature type="coiled-coil region" evidence="1">
    <location>
        <begin position="11"/>
        <end position="43"/>
    </location>
</feature>
<reference evidence="3 4" key="1">
    <citation type="submission" date="2016-10" db="EMBL/GenBank/DDBJ databases">
        <title>Whole genome sequence of hyper active fibrinolysis bacterium Bacillus pumilus strain VV3 isolated from fermented rice.</title>
        <authorList>
            <person name="Mariadas V.A."/>
            <person name="Vijayaraghavan P."/>
            <person name="Dhandapani V."/>
        </authorList>
    </citation>
    <scope>NUCLEOTIDE SEQUENCE [LARGE SCALE GENOMIC DNA]</scope>
    <source>
        <strain evidence="3 4">VV3</strain>
    </source>
</reference>
<evidence type="ECO:0000256" key="1">
    <source>
        <dbReference type="SAM" id="Coils"/>
    </source>
</evidence>
<dbReference type="RefSeq" id="WP_071168001.1">
    <property type="nucleotide sequence ID" value="NZ_CP017786.1"/>
</dbReference>
<proteinExistence type="predicted"/>